<organism evidence="8 9">
    <name type="scientific">Oryzias melastigma</name>
    <name type="common">Marine medaka</name>
    <dbReference type="NCBI Taxonomy" id="30732"/>
    <lineage>
        <taxon>Eukaryota</taxon>
        <taxon>Metazoa</taxon>
        <taxon>Chordata</taxon>
        <taxon>Craniata</taxon>
        <taxon>Vertebrata</taxon>
        <taxon>Euteleostomi</taxon>
        <taxon>Actinopterygii</taxon>
        <taxon>Neopterygii</taxon>
        <taxon>Teleostei</taxon>
        <taxon>Neoteleostei</taxon>
        <taxon>Acanthomorphata</taxon>
        <taxon>Ovalentaria</taxon>
        <taxon>Atherinomorphae</taxon>
        <taxon>Beloniformes</taxon>
        <taxon>Adrianichthyidae</taxon>
        <taxon>Oryziinae</taxon>
        <taxon>Oryzias</taxon>
    </lineage>
</organism>
<evidence type="ECO:0000256" key="6">
    <source>
        <dbReference type="RuleBase" id="RU003858"/>
    </source>
</evidence>
<dbReference type="PANTHER" id="PTHR19957">
    <property type="entry name" value="SYNTAXIN"/>
    <property type="match status" value="1"/>
</dbReference>
<dbReference type="Pfam" id="PF00804">
    <property type="entry name" value="Syntaxin"/>
    <property type="match status" value="1"/>
</dbReference>
<dbReference type="InterPro" id="IPR045242">
    <property type="entry name" value="Syntaxin"/>
</dbReference>
<dbReference type="Ensembl" id="ENSOMET00000002039.1">
    <property type="protein sequence ID" value="ENSOMEP00000008679.1"/>
    <property type="gene ID" value="ENSOMEG00000009861.1"/>
</dbReference>
<dbReference type="Gene3D" id="1.20.5.110">
    <property type="match status" value="1"/>
</dbReference>
<comment type="subcellular location">
    <subcellularLocation>
        <location evidence="1">Endomembrane system</location>
        <topology evidence="1">Peripheral membrane protein</topology>
    </subcellularLocation>
</comment>
<dbReference type="InterPro" id="IPR010989">
    <property type="entry name" value="SNARE"/>
</dbReference>
<proteinExistence type="inferred from homology"/>
<evidence type="ECO:0000259" key="7">
    <source>
        <dbReference type="PROSITE" id="PS50192"/>
    </source>
</evidence>
<dbReference type="GO" id="GO:0005484">
    <property type="term" value="F:SNAP receptor activity"/>
    <property type="evidence" value="ECO:0007669"/>
    <property type="project" value="InterPro"/>
</dbReference>
<keyword evidence="4" id="KW-0175">Coiled coil</keyword>
<dbReference type="GO" id="GO:0031629">
    <property type="term" value="P:synaptic vesicle fusion to presynaptic active zone membrane"/>
    <property type="evidence" value="ECO:0007669"/>
    <property type="project" value="TreeGrafter"/>
</dbReference>
<dbReference type="InterPro" id="IPR006011">
    <property type="entry name" value="Syntaxin_N"/>
</dbReference>
<dbReference type="SUPFAM" id="SSF47661">
    <property type="entry name" value="t-snare proteins"/>
    <property type="match status" value="1"/>
</dbReference>
<reference evidence="8" key="1">
    <citation type="submission" date="2025-08" db="UniProtKB">
        <authorList>
            <consortium name="Ensembl"/>
        </authorList>
    </citation>
    <scope>IDENTIFICATION</scope>
</reference>
<evidence type="ECO:0000256" key="4">
    <source>
        <dbReference type="ARBA" id="ARBA00023054"/>
    </source>
</evidence>
<sequence>MRDMMERLKTIAEEDDKDSGCYVPEYDVDKGSLPLEAVIFERSNTMEEVLHEASSIRKDLSLLSLEVGRLKDHNERYITSVSRFSLLKRDSDSIAKGIQHRGQLVYNRIQVLGDRANELEKLEGGNSAVSRIARVQYDTLAFAFRSAMERYNGAEEMQREICRTRIQRQATLIGKDINEDQLNELVNKGGEGWTELCQSVQPQSALSCRKALCEIRTRHKELVNLEARLKEIHEMFLQMAVLVEEQGALLNSIETYVGKTEEHIETADNKFKVALRYKKKNPCLQCCPCLPCWNNT</sequence>
<name>A0A3B3BTJ6_ORYME</name>
<dbReference type="PaxDb" id="30732-ENSOMEP00000008679"/>
<dbReference type="GO" id="GO:0006886">
    <property type="term" value="P:intracellular protein transport"/>
    <property type="evidence" value="ECO:0007669"/>
    <property type="project" value="InterPro"/>
</dbReference>
<evidence type="ECO:0000256" key="1">
    <source>
        <dbReference type="ARBA" id="ARBA00004184"/>
    </source>
</evidence>
<dbReference type="InterPro" id="IPR006012">
    <property type="entry name" value="Syntaxin/epimorphin_CS"/>
</dbReference>
<evidence type="ECO:0000256" key="5">
    <source>
        <dbReference type="ARBA" id="ARBA00023136"/>
    </source>
</evidence>
<dbReference type="FunFam" id="1.20.58.70:FF:000042">
    <property type="entry name" value="Syntaxin 11b, tandem duplicate 2"/>
    <property type="match status" value="1"/>
</dbReference>
<dbReference type="SMART" id="SM00503">
    <property type="entry name" value="SynN"/>
    <property type="match status" value="1"/>
</dbReference>
<dbReference type="Proteomes" id="UP000261560">
    <property type="component" value="Unplaced"/>
</dbReference>
<evidence type="ECO:0000256" key="3">
    <source>
        <dbReference type="ARBA" id="ARBA00022448"/>
    </source>
</evidence>
<dbReference type="OMA" id="QCCPCLP"/>
<dbReference type="GO" id="GO:0000149">
    <property type="term" value="F:SNARE binding"/>
    <property type="evidence" value="ECO:0007669"/>
    <property type="project" value="TreeGrafter"/>
</dbReference>
<evidence type="ECO:0000256" key="2">
    <source>
        <dbReference type="ARBA" id="ARBA00009063"/>
    </source>
</evidence>
<comment type="similarity">
    <text evidence="2 6">Belongs to the syntaxin family.</text>
</comment>
<keyword evidence="9" id="KW-1185">Reference proteome</keyword>
<keyword evidence="3" id="KW-0813">Transport</keyword>
<dbReference type="GO" id="GO:0031201">
    <property type="term" value="C:SNARE complex"/>
    <property type="evidence" value="ECO:0007669"/>
    <property type="project" value="TreeGrafter"/>
</dbReference>
<dbReference type="InterPro" id="IPR000727">
    <property type="entry name" value="T_SNARE_dom"/>
</dbReference>
<dbReference type="PROSITE" id="PS00914">
    <property type="entry name" value="SYNTAXIN"/>
    <property type="match status" value="1"/>
</dbReference>
<accession>A0A3B3BTJ6</accession>
<dbReference type="PROSITE" id="PS50192">
    <property type="entry name" value="T_SNARE"/>
    <property type="match status" value="1"/>
</dbReference>
<dbReference type="GO" id="GO:0048787">
    <property type="term" value="C:presynaptic active zone membrane"/>
    <property type="evidence" value="ECO:0007669"/>
    <property type="project" value="TreeGrafter"/>
</dbReference>
<dbReference type="GeneTree" id="ENSGT01050000244948"/>
<dbReference type="STRING" id="30732.ENSOMEP00000008679"/>
<feature type="domain" description="T-SNARE coiled-coil homology" evidence="7">
    <location>
        <begin position="212"/>
        <end position="274"/>
    </location>
</feature>
<keyword evidence="5" id="KW-0472">Membrane</keyword>
<dbReference type="GO" id="GO:0008021">
    <property type="term" value="C:synaptic vesicle"/>
    <property type="evidence" value="ECO:0007669"/>
    <property type="project" value="TreeGrafter"/>
</dbReference>
<dbReference type="FunFam" id="1.20.5.110:FF:000022">
    <property type="entry name" value="Syntaxin 19"/>
    <property type="match status" value="1"/>
</dbReference>
<dbReference type="PANTHER" id="PTHR19957:SF30">
    <property type="entry name" value="SYNTAXIN-11"/>
    <property type="match status" value="1"/>
</dbReference>
<evidence type="ECO:0000313" key="8">
    <source>
        <dbReference type="Ensembl" id="ENSOMEP00000008679.1"/>
    </source>
</evidence>
<reference evidence="8" key="2">
    <citation type="submission" date="2025-09" db="UniProtKB">
        <authorList>
            <consortium name="Ensembl"/>
        </authorList>
    </citation>
    <scope>IDENTIFICATION</scope>
</reference>
<dbReference type="AlphaFoldDB" id="A0A3B3BTJ6"/>
<protein>
    <submittedName>
        <fullName evidence="8">Syntaxin 11</fullName>
    </submittedName>
</protein>
<evidence type="ECO:0000313" key="9">
    <source>
        <dbReference type="Proteomes" id="UP000261560"/>
    </source>
</evidence>
<dbReference type="GO" id="GO:0048278">
    <property type="term" value="P:vesicle docking"/>
    <property type="evidence" value="ECO:0007669"/>
    <property type="project" value="TreeGrafter"/>
</dbReference>
<dbReference type="SMART" id="SM00397">
    <property type="entry name" value="t_SNARE"/>
    <property type="match status" value="1"/>
</dbReference>
<dbReference type="OrthoDB" id="10255013at2759"/>
<dbReference type="Gene3D" id="1.20.58.70">
    <property type="match status" value="1"/>
</dbReference>